<dbReference type="InterPro" id="IPR008974">
    <property type="entry name" value="TRAF-like"/>
</dbReference>
<feature type="coiled-coil region" evidence="3">
    <location>
        <begin position="1360"/>
        <end position="1394"/>
    </location>
</feature>
<feature type="compositionally biased region" description="Acidic residues" evidence="4">
    <location>
        <begin position="846"/>
        <end position="859"/>
    </location>
</feature>
<feature type="compositionally biased region" description="Low complexity" evidence="4">
    <location>
        <begin position="1737"/>
        <end position="1749"/>
    </location>
</feature>
<feature type="coiled-coil region" evidence="3">
    <location>
        <begin position="2101"/>
        <end position="2156"/>
    </location>
</feature>
<dbReference type="OrthoDB" id="440545at2759"/>
<accession>A0A7J6LB77</accession>
<dbReference type="GO" id="GO:0042393">
    <property type="term" value="F:histone binding"/>
    <property type="evidence" value="ECO:0007669"/>
    <property type="project" value="TreeGrafter"/>
</dbReference>
<evidence type="ECO:0000313" key="6">
    <source>
        <dbReference type="Proteomes" id="UP000591131"/>
    </source>
</evidence>
<organism evidence="5 6">
    <name type="scientific">Perkinsus chesapeaki</name>
    <name type="common">Clam parasite</name>
    <name type="synonym">Perkinsus andrewsi</name>
    <dbReference type="NCBI Taxonomy" id="330153"/>
    <lineage>
        <taxon>Eukaryota</taxon>
        <taxon>Sar</taxon>
        <taxon>Alveolata</taxon>
        <taxon>Perkinsozoa</taxon>
        <taxon>Perkinsea</taxon>
        <taxon>Perkinsida</taxon>
        <taxon>Perkinsidae</taxon>
        <taxon>Perkinsus</taxon>
    </lineage>
</organism>
<dbReference type="Proteomes" id="UP000591131">
    <property type="component" value="Unassembled WGS sequence"/>
</dbReference>
<dbReference type="GO" id="GO:0005654">
    <property type="term" value="C:nucleoplasm"/>
    <property type="evidence" value="ECO:0007669"/>
    <property type="project" value="TreeGrafter"/>
</dbReference>
<feature type="region of interest" description="Disordered" evidence="4">
    <location>
        <begin position="476"/>
        <end position="501"/>
    </location>
</feature>
<dbReference type="GO" id="GO:0006335">
    <property type="term" value="P:DNA replication-dependent chromatin assembly"/>
    <property type="evidence" value="ECO:0007669"/>
    <property type="project" value="TreeGrafter"/>
</dbReference>
<evidence type="ECO:0000256" key="4">
    <source>
        <dbReference type="SAM" id="MobiDB-lite"/>
    </source>
</evidence>
<feature type="coiled-coil region" evidence="3">
    <location>
        <begin position="1244"/>
        <end position="1271"/>
    </location>
</feature>
<dbReference type="GO" id="GO:0034080">
    <property type="term" value="P:CENP-A containing chromatin assembly"/>
    <property type="evidence" value="ECO:0007669"/>
    <property type="project" value="TreeGrafter"/>
</dbReference>
<dbReference type="PANTHER" id="PTHR15081:SF1">
    <property type="entry name" value="NUCLEAR AUTOANTIGENIC SPERM PROTEIN"/>
    <property type="match status" value="1"/>
</dbReference>
<feature type="region of interest" description="Disordered" evidence="4">
    <location>
        <begin position="249"/>
        <end position="288"/>
    </location>
</feature>
<keyword evidence="1" id="KW-0677">Repeat</keyword>
<feature type="compositionally biased region" description="Polar residues" evidence="4">
    <location>
        <begin position="1699"/>
        <end position="1716"/>
    </location>
</feature>
<protein>
    <submittedName>
        <fullName evidence="5">Uncharacterized protein</fullName>
    </submittedName>
</protein>
<feature type="region of interest" description="Disordered" evidence="4">
    <location>
        <begin position="844"/>
        <end position="865"/>
    </location>
</feature>
<feature type="non-terminal residue" evidence="5">
    <location>
        <position position="2261"/>
    </location>
</feature>
<evidence type="ECO:0000256" key="2">
    <source>
        <dbReference type="ARBA" id="ARBA00022803"/>
    </source>
</evidence>
<dbReference type="InterPro" id="IPR011990">
    <property type="entry name" value="TPR-like_helical_dom_sf"/>
</dbReference>
<keyword evidence="3" id="KW-0175">Coiled coil</keyword>
<dbReference type="CDD" id="cd00121">
    <property type="entry name" value="MATH"/>
    <property type="match status" value="2"/>
</dbReference>
<evidence type="ECO:0000256" key="1">
    <source>
        <dbReference type="ARBA" id="ARBA00022737"/>
    </source>
</evidence>
<comment type="caution">
    <text evidence="5">The sequence shown here is derived from an EMBL/GenBank/DDBJ whole genome shotgun (WGS) entry which is preliminary data.</text>
</comment>
<reference evidence="5 6" key="1">
    <citation type="submission" date="2020-04" db="EMBL/GenBank/DDBJ databases">
        <title>Perkinsus chesapeaki whole genome sequence.</title>
        <authorList>
            <person name="Bogema D.R."/>
        </authorList>
    </citation>
    <scope>NUCLEOTIDE SEQUENCE [LARGE SCALE GENOMIC DNA]</scope>
    <source>
        <strain evidence="5">ATCC PRA-425</strain>
    </source>
</reference>
<dbReference type="EMBL" id="JAAPAO010000611">
    <property type="protein sequence ID" value="KAF4656230.1"/>
    <property type="molecule type" value="Genomic_DNA"/>
</dbReference>
<evidence type="ECO:0000256" key="3">
    <source>
        <dbReference type="SAM" id="Coils"/>
    </source>
</evidence>
<keyword evidence="2" id="KW-0802">TPR repeat</keyword>
<feature type="coiled-coil region" evidence="3">
    <location>
        <begin position="2201"/>
        <end position="2245"/>
    </location>
</feature>
<dbReference type="SUPFAM" id="SSF48452">
    <property type="entry name" value="TPR-like"/>
    <property type="match status" value="1"/>
</dbReference>
<dbReference type="SUPFAM" id="SSF49599">
    <property type="entry name" value="TRAF domain-like"/>
    <property type="match status" value="1"/>
</dbReference>
<evidence type="ECO:0000313" key="5">
    <source>
        <dbReference type="EMBL" id="KAF4656230.1"/>
    </source>
</evidence>
<keyword evidence="6" id="KW-1185">Reference proteome</keyword>
<dbReference type="InterPro" id="IPR051730">
    <property type="entry name" value="NASP-like"/>
</dbReference>
<feature type="coiled-coil region" evidence="3">
    <location>
        <begin position="1788"/>
        <end position="1984"/>
    </location>
</feature>
<proteinExistence type="predicted"/>
<name>A0A7J6LB77_PERCH</name>
<dbReference type="Gene3D" id="2.60.210.10">
    <property type="entry name" value="Apoptosis, Tumor Necrosis Factor Receptor Associated Protein 2, Chain A"/>
    <property type="match status" value="1"/>
</dbReference>
<feature type="region of interest" description="Disordered" evidence="4">
    <location>
        <begin position="1685"/>
        <end position="1777"/>
    </location>
</feature>
<sequence length="2261" mass="253089">MAFVRNKKGNWDGIYEPSDDILGMLGRLTEPHNKGEGLIYDLSTDTLVKLRDDRVDAVEEEDPKRKVLRYMPNPPYDPIIMSVSNEGYSISTGDRPAPKVSMRLEGTTEVGEDSSSSSSSAALDDFYSQSPYVVLTSKLADEKHLVLLSEGKEELEKRMNFLVCNGSIEVFNLTCFVSYQGGKDKKAAAVVEEVKEGKSDVEMAVVFPRFTFLLTGQSKGARIAEDEQQSENYVKEVVVGGRLSGKLSRGKPYISEEDRERMEEERIAKEKEDKKNKKAKGKKAAAAEPVEPPMIKEYAWEVSNVGGTAIDEIMEDASPGEEGSPHAIGMEELWGYIDTWMEMSSGDPETWEAIFLRSEPVERLIEKNTVQREGGNKAMGSSVARISLPWVLNGGRDEYDVMMVLAEQCGIESSRLRPISSTIRENKTIINFKVVSDNKGSSEDVIMRMEDMLGGDPEKDVIVKDFITRLKLLDEDEEDDDDTDTRPSEVDDDSDRGSSKGSNSFYFATKSTFSFMTQNTFTQAVVAATEVNDYSKDRIVITNMGMLGVHGAGLVTCRYGHGVAVNSIDELRRDVEQLRLDGDGEDPLCAKYDDIKWRRCDWCRDEGIFFEYRCTVCDDHAWICGICSIGQLVVCPTKHCTCGVEACIDEHFIPCEGCGIKGRRISIECAFGGHYRRRLCSDCIGRELYGTLLSTSEPIYAASFDIPPQVGVVQHIRGFKGVTALEAYSSSAAVNCLAVGFTLTIRNMSESKWMDERLRNPRAVGQTILYETAVKEDLMTLLHVLPRQLSIIGQKFLPEVNCVQLNMYLHRSVENIEMCPYALVLDLSRMARVWKQRLMLSAAGDGEVEEEEKPTEDETAPGSPSKLTRLARALMKGPLTKKQGGLMVMDKHFAVDDEGGDDASIPSPIIIDEIIAVSVHDILSSDKEEGEGEEEVIENDNRRDGIKEAIREDYMRGCISWLSKMKCMESRRNSSIRTSSIDMDVGRQGGGGVVAALMGGKLEGVLARLMTSSSSALPTAEEDVVNEDLPTNDPQELMQLARLAREKGDLDRACNLLGDACEITCRREGTDTCKEMAEVLFEFGDCLLAKEEDSLDVFNNNDGENGGNMDNVLEGSSSSKSAMDRLQEAVDIVKAAKEKELQGGDDGGADAESDVEDLQLAWENLEQCRNCLELFSDDEMPWSLARRCHSRLGDFLQLQERYPQACEEFEKALEVCDKEKPSDGGGDVDKILLRLGECQRESDKDKGRMTLNKAKEMLEEIKEDKRDEETDNVLSAIKEALEDDKTSAATAARGAGGGEEVNIIKRLMASASSTGGVVGASSTSAIFDKATLSSTSKVMMGEGTMGCVVAELGAHIADIEQKHMAEMRRQDREIQSLKDRIDALRLENEHLTMQVGVAEAASDPLARRVEWTITGIREQLKACPKNVSIWSPEFSACGIRNMQLEFFPQGRETATLEGFCSVFFWCPEGTNIKYQLFVGNHYRAPDEDSYDSRMGHGHSNFCFLEAEIDQVSDSITVGVAILDVSRVYEMGRGEVKIHRSSLNTLMCRAVSVVENRDVTLVEWKIDKITRKLAVTPRGASLYSPIFTAAGIRDMLLEFYPSGNANTRKDGYCSLYLRCPEGTQIVVTLIVGTYKKGPIMAKFDGSAGKGLPEFCELTDQINKDDDTITVGLELKNAAPGFEGSKKTVLRLENNDRIDEGTSTDGILNSRVKPQQQRPPRLEDSGVQTDDRDEDAVHHAQASSSSGVQAVDELYRKEDNPTQAAPCHAGARQTTKSTAFTPDSAGRIEMKNLQLENELLKARVRALDMDEGIMKRSSRRGGDENRSYLPAEHALLEELRDVKKHLAESEQRNEENTLEKGKIEKELEAVRSRYDNLLAENNTLHLGEDKFKLMEVEISALSDEVDRLTKELKRERHSRNESTDEEVRALKCHISRLEHDRRAELAAASVEARVETAKIESLTQLLREERQKNSELAKQLDDAARAEIELMKANSLQERSVRDETATKRAEAQLTKCWHDYQIHRKNGELDKALEELRVNEEKLERANERIREANKELKSTHGKIDELKQCVRGMQRQLSNVDRVSTDLTSVTAERDRLVKKLNDKDARLSTAIEEIELLKEAFEQESSQRQLADLQCQNIQEELDRVKRELEKSRRINDDILLDKETGGKKVQEQQRMVQESKIPSLSKQHDHSRQLVTMSLDDYNAEAVRVEEIIAELTKERQKFQVLSQEVTKLRNENDELRARSRRIDDISWDESIQEQ</sequence>
<gene>
    <name evidence="5" type="ORF">FOL47_009096</name>
</gene>
<dbReference type="PANTHER" id="PTHR15081">
    <property type="entry name" value="NUCLEAR AUTOANTIGENIC SPERM PROTEIN NASP -RELATED"/>
    <property type="match status" value="1"/>
</dbReference>
<feature type="coiled-coil region" evidence="3">
    <location>
        <begin position="2021"/>
        <end position="2069"/>
    </location>
</feature>
<dbReference type="InterPro" id="IPR002083">
    <property type="entry name" value="MATH/TRAF_dom"/>
</dbReference>
<dbReference type="Gene3D" id="1.25.40.10">
    <property type="entry name" value="Tetratricopeptide repeat domain"/>
    <property type="match status" value="1"/>
</dbReference>
<feature type="compositionally biased region" description="Basic and acidic residues" evidence="4">
    <location>
        <begin position="254"/>
        <end position="275"/>
    </location>
</feature>